<organism evidence="1 2">
    <name type="scientific">Zobellia uliginosa</name>
    <dbReference type="NCBI Taxonomy" id="143224"/>
    <lineage>
        <taxon>Bacteria</taxon>
        <taxon>Pseudomonadati</taxon>
        <taxon>Bacteroidota</taxon>
        <taxon>Flavobacteriia</taxon>
        <taxon>Flavobacteriales</taxon>
        <taxon>Flavobacteriaceae</taxon>
        <taxon>Zobellia</taxon>
    </lineage>
</organism>
<protein>
    <submittedName>
        <fullName evidence="1">Uncharacterized protein</fullName>
    </submittedName>
</protein>
<comment type="caution">
    <text evidence="1">The sequence shown here is derived from an EMBL/GenBank/DDBJ whole genome shotgun (WGS) entry which is preliminary data.</text>
</comment>
<evidence type="ECO:0000313" key="2">
    <source>
        <dbReference type="Proteomes" id="UP000185728"/>
    </source>
</evidence>
<dbReference type="EMBL" id="FTOB01000003">
    <property type="protein sequence ID" value="SIS65404.1"/>
    <property type="molecule type" value="Genomic_DNA"/>
</dbReference>
<sequence length="66" mass="7898">MYTYNDMAFVLPFSYIILNLFVKIQLREVQTTTSAYLLLARIHKIVYLLRFKLNLSLHVQNILHKN</sequence>
<gene>
    <name evidence="1" type="ORF">SAMN05421766_103164</name>
</gene>
<accession>A0ABY1KVA1</accession>
<name>A0ABY1KVA1_9FLAO</name>
<proteinExistence type="predicted"/>
<reference evidence="1 2" key="1">
    <citation type="submission" date="2017-01" db="EMBL/GenBank/DDBJ databases">
        <authorList>
            <person name="Varghese N."/>
            <person name="Submissions S."/>
        </authorList>
    </citation>
    <scope>NUCLEOTIDE SEQUENCE [LARGE SCALE GENOMIC DNA]</scope>
    <source>
        <strain evidence="1 2">DSM 2061</strain>
    </source>
</reference>
<keyword evidence="2" id="KW-1185">Reference proteome</keyword>
<dbReference type="Proteomes" id="UP000185728">
    <property type="component" value="Unassembled WGS sequence"/>
</dbReference>
<evidence type="ECO:0000313" key="1">
    <source>
        <dbReference type="EMBL" id="SIS65404.1"/>
    </source>
</evidence>